<dbReference type="GO" id="GO:0005737">
    <property type="term" value="C:cytoplasm"/>
    <property type="evidence" value="ECO:0007669"/>
    <property type="project" value="UniProtKB-SubCell"/>
</dbReference>
<name>A0A4U0TM78_9PEZI</name>
<dbReference type="AlphaFoldDB" id="A0A4U0TM78"/>
<dbReference type="OrthoDB" id="128308at2759"/>
<dbReference type="InterPro" id="IPR028094">
    <property type="entry name" value="RTC4_C"/>
</dbReference>
<dbReference type="PANTHER" id="PTHR41391:SF1">
    <property type="entry name" value="RESTRICTION OF TELOMERE CAPPING PROTEIN 4"/>
    <property type="match status" value="1"/>
</dbReference>
<feature type="compositionally biased region" description="Acidic residues" evidence="8">
    <location>
        <begin position="134"/>
        <end position="146"/>
    </location>
</feature>
<dbReference type="Pfam" id="PF14474">
    <property type="entry name" value="RTC4"/>
    <property type="match status" value="1"/>
</dbReference>
<proteinExistence type="inferred from homology"/>
<comment type="subcellular location">
    <subcellularLocation>
        <location evidence="3">Cytoplasm</location>
    </subcellularLocation>
    <subcellularLocation>
        <location evidence="2">Nucleus</location>
    </subcellularLocation>
</comment>
<feature type="compositionally biased region" description="Basic and acidic residues" evidence="8">
    <location>
        <begin position="196"/>
        <end position="231"/>
    </location>
</feature>
<evidence type="ECO:0000256" key="5">
    <source>
        <dbReference type="ARBA" id="ARBA00015162"/>
    </source>
</evidence>
<dbReference type="InterPro" id="IPR039024">
    <property type="entry name" value="RTC4"/>
</dbReference>
<feature type="compositionally biased region" description="Basic and acidic residues" evidence="8">
    <location>
        <begin position="23"/>
        <end position="32"/>
    </location>
</feature>
<feature type="domain" description="Restriction of telomere capping protein 4 C-terminal" evidence="9">
    <location>
        <begin position="386"/>
        <end position="521"/>
    </location>
</feature>
<feature type="region of interest" description="Disordered" evidence="8">
    <location>
        <begin position="500"/>
        <end position="539"/>
    </location>
</feature>
<evidence type="ECO:0000256" key="6">
    <source>
        <dbReference type="ARBA" id="ARBA00022490"/>
    </source>
</evidence>
<gene>
    <name evidence="10" type="ORF">B0A50_07388</name>
</gene>
<dbReference type="EMBL" id="NAJL01000061">
    <property type="protein sequence ID" value="TKA23071.1"/>
    <property type="molecule type" value="Genomic_DNA"/>
</dbReference>
<evidence type="ECO:0000256" key="2">
    <source>
        <dbReference type="ARBA" id="ARBA00004123"/>
    </source>
</evidence>
<feature type="compositionally biased region" description="Polar residues" evidence="8">
    <location>
        <begin position="33"/>
        <end position="52"/>
    </location>
</feature>
<keyword evidence="6" id="KW-0963">Cytoplasm</keyword>
<feature type="region of interest" description="Disordered" evidence="8">
    <location>
        <begin position="1"/>
        <end position="267"/>
    </location>
</feature>
<evidence type="ECO:0000259" key="9">
    <source>
        <dbReference type="SMART" id="SM01312"/>
    </source>
</evidence>
<dbReference type="Proteomes" id="UP000308549">
    <property type="component" value="Unassembled WGS sequence"/>
</dbReference>
<evidence type="ECO:0000256" key="1">
    <source>
        <dbReference type="ARBA" id="ARBA00002738"/>
    </source>
</evidence>
<keyword evidence="7" id="KW-0539">Nucleus</keyword>
<accession>A0A4U0TM78</accession>
<feature type="compositionally biased region" description="Low complexity" evidence="8">
    <location>
        <begin position="253"/>
        <end position="267"/>
    </location>
</feature>
<evidence type="ECO:0000313" key="11">
    <source>
        <dbReference type="Proteomes" id="UP000308549"/>
    </source>
</evidence>
<comment type="caution">
    <text evidence="10">The sequence shown here is derived from an EMBL/GenBank/DDBJ whole genome shotgun (WGS) entry which is preliminary data.</text>
</comment>
<evidence type="ECO:0000256" key="4">
    <source>
        <dbReference type="ARBA" id="ARBA00009461"/>
    </source>
</evidence>
<feature type="compositionally biased region" description="Basic and acidic residues" evidence="8">
    <location>
        <begin position="522"/>
        <end position="533"/>
    </location>
</feature>
<comment type="similarity">
    <text evidence="4">Belongs to the RTC4 family.</text>
</comment>
<evidence type="ECO:0000313" key="10">
    <source>
        <dbReference type="EMBL" id="TKA23071.1"/>
    </source>
</evidence>
<dbReference type="SMART" id="SM01312">
    <property type="entry name" value="RTC4"/>
    <property type="match status" value="1"/>
</dbReference>
<dbReference type="GO" id="GO:0005634">
    <property type="term" value="C:nucleus"/>
    <property type="evidence" value="ECO:0007669"/>
    <property type="project" value="UniProtKB-SubCell"/>
</dbReference>
<comment type="function">
    <text evidence="1">May be involved in a process influencing telomere capping.</text>
</comment>
<sequence length="539" mass="59793">MVGQTRRGAAPLLRTVGGKAHATQKDHHDKLKQYQSALPTPPSSNRTSNAESQTKRDASEEDIFADPISSEDDRPSFKQAASAPAAPASPASKSGFKHLQLDGQGEPVPAAPRGFKIPGGQSATSTSSKRKSDDDDSDGLGSDDDQGIFSSSQPTRKRPKTFVAAPGRKNLSNIHAPGGANQPLRRSNPTAQYGREAAKKRSWKDEEKAKGHRKLAEAKEDEERRRAEKPLFRRPKAQTYTTAPEEGKRAGFKAAPQTKTKQAAADAIEGLSSPSLSSLSDLPSSPDLEEIQDLNLPAPKAYAPQALKTECTMCHEQVDFILHERFVDEFNKGRTLNYQWQQRFCRWHKQHSAKETWRERGYPEIDWRKLKERMLEQRHMDHVNKILYGESDSTYRKQLEETVRKGGAKTTIQAFKVDETEDKRGSGIRKGTVGYYGPRGERLMLDHILAHFTDKLRERAPNDKLIASAGVSGGVAGYTQAVLVPELAISLVCEDLGPKSGRDPMSVLDESAELGELLSPEVEERKHGRWKNEEELEDS</sequence>
<keyword evidence="11" id="KW-1185">Reference proteome</keyword>
<evidence type="ECO:0000256" key="8">
    <source>
        <dbReference type="SAM" id="MobiDB-lite"/>
    </source>
</evidence>
<evidence type="ECO:0000256" key="7">
    <source>
        <dbReference type="ARBA" id="ARBA00023242"/>
    </source>
</evidence>
<dbReference type="PANTHER" id="PTHR41391">
    <property type="entry name" value="RESTRICTION OF TELOMERE CAPPING PROTEIN 4"/>
    <property type="match status" value="1"/>
</dbReference>
<evidence type="ECO:0000256" key="3">
    <source>
        <dbReference type="ARBA" id="ARBA00004496"/>
    </source>
</evidence>
<feature type="compositionally biased region" description="Low complexity" evidence="8">
    <location>
        <begin position="80"/>
        <end position="92"/>
    </location>
</feature>
<reference evidence="10 11" key="1">
    <citation type="submission" date="2017-03" db="EMBL/GenBank/DDBJ databases">
        <title>Genomes of endolithic fungi from Antarctica.</title>
        <authorList>
            <person name="Coleine C."/>
            <person name="Masonjones S."/>
            <person name="Stajich J.E."/>
        </authorList>
    </citation>
    <scope>NUCLEOTIDE SEQUENCE [LARGE SCALE GENOMIC DNA]</scope>
    <source>
        <strain evidence="10 11">CCFEE 6315</strain>
    </source>
</reference>
<organism evidence="10 11">
    <name type="scientific">Salinomyces thailandicus</name>
    <dbReference type="NCBI Taxonomy" id="706561"/>
    <lineage>
        <taxon>Eukaryota</taxon>
        <taxon>Fungi</taxon>
        <taxon>Dikarya</taxon>
        <taxon>Ascomycota</taxon>
        <taxon>Pezizomycotina</taxon>
        <taxon>Dothideomycetes</taxon>
        <taxon>Dothideomycetidae</taxon>
        <taxon>Mycosphaerellales</taxon>
        <taxon>Teratosphaeriaceae</taxon>
        <taxon>Salinomyces</taxon>
    </lineage>
</organism>
<protein>
    <recommendedName>
        <fullName evidence="5">Restriction of telomere capping protein 4</fullName>
    </recommendedName>
</protein>